<dbReference type="PROSITE" id="PS50113">
    <property type="entry name" value="PAC"/>
    <property type="match status" value="3"/>
</dbReference>
<dbReference type="Proteomes" id="UP000292958">
    <property type="component" value="Unassembled WGS sequence"/>
</dbReference>
<dbReference type="RefSeq" id="WP_165420376.1">
    <property type="nucleotide sequence ID" value="NZ_SHKW01000003.1"/>
</dbReference>
<dbReference type="InterPro" id="IPR013655">
    <property type="entry name" value="PAS_fold_3"/>
</dbReference>
<keyword evidence="2" id="KW-0067">ATP-binding</keyword>
<evidence type="ECO:0000256" key="1">
    <source>
        <dbReference type="ARBA" id="ARBA00022741"/>
    </source>
</evidence>
<dbReference type="InterPro" id="IPR003593">
    <property type="entry name" value="AAA+_ATPase"/>
</dbReference>
<gene>
    <name evidence="11" type="ORF">BDD14_6074</name>
</gene>
<dbReference type="InterPro" id="IPR025944">
    <property type="entry name" value="Sigma_54_int_dom_CS"/>
</dbReference>
<feature type="region of interest" description="Disordered" evidence="7">
    <location>
        <begin position="869"/>
        <end position="890"/>
    </location>
</feature>
<dbReference type="SMART" id="SM00086">
    <property type="entry name" value="PAC"/>
    <property type="match status" value="3"/>
</dbReference>
<dbReference type="InterPro" id="IPR025943">
    <property type="entry name" value="Sigma_54_int_dom_ATP-bd_2"/>
</dbReference>
<dbReference type="PANTHER" id="PTHR32071:SF57">
    <property type="entry name" value="C4-DICARBOXYLATE TRANSPORT TRANSCRIPTIONAL REGULATORY PROTEIN DCTD"/>
    <property type="match status" value="1"/>
</dbReference>
<comment type="caution">
    <text evidence="11">The sequence shown here is derived from an EMBL/GenBank/DDBJ whole genome shotgun (WGS) entry which is preliminary data.</text>
</comment>
<dbReference type="Gene3D" id="3.30.450.40">
    <property type="match status" value="1"/>
</dbReference>
<dbReference type="InterPro" id="IPR027417">
    <property type="entry name" value="P-loop_NTPase"/>
</dbReference>
<evidence type="ECO:0000256" key="7">
    <source>
        <dbReference type="SAM" id="MobiDB-lite"/>
    </source>
</evidence>
<dbReference type="CDD" id="cd00130">
    <property type="entry name" value="PAS"/>
    <property type="match status" value="3"/>
</dbReference>
<dbReference type="SUPFAM" id="SSF55781">
    <property type="entry name" value="GAF domain-like"/>
    <property type="match status" value="1"/>
</dbReference>
<dbReference type="PROSITE" id="PS50112">
    <property type="entry name" value="PAS"/>
    <property type="match status" value="2"/>
</dbReference>
<feature type="domain" description="PAC" evidence="10">
    <location>
        <begin position="510"/>
        <end position="562"/>
    </location>
</feature>
<keyword evidence="12" id="KW-1185">Reference proteome</keyword>
<feature type="domain" description="PAC" evidence="10">
    <location>
        <begin position="382"/>
        <end position="434"/>
    </location>
</feature>
<organism evidence="11 12">
    <name type="scientific">Edaphobacter modestus</name>
    <dbReference type="NCBI Taxonomy" id="388466"/>
    <lineage>
        <taxon>Bacteria</taxon>
        <taxon>Pseudomonadati</taxon>
        <taxon>Acidobacteriota</taxon>
        <taxon>Terriglobia</taxon>
        <taxon>Terriglobales</taxon>
        <taxon>Acidobacteriaceae</taxon>
        <taxon>Edaphobacter</taxon>
    </lineage>
</organism>
<dbReference type="InterPro" id="IPR002078">
    <property type="entry name" value="Sigma_54_int"/>
</dbReference>
<protein>
    <submittedName>
        <fullName evidence="11">PAS domain S-box-containing protein</fullName>
    </submittedName>
</protein>
<dbReference type="SMART" id="SM00091">
    <property type="entry name" value="PAS"/>
    <property type="match status" value="2"/>
</dbReference>
<dbReference type="InterPro" id="IPR000700">
    <property type="entry name" value="PAS-assoc_C"/>
</dbReference>
<dbReference type="PROSITE" id="PS50045">
    <property type="entry name" value="SIGMA54_INTERACT_4"/>
    <property type="match status" value="1"/>
</dbReference>
<evidence type="ECO:0000313" key="11">
    <source>
        <dbReference type="EMBL" id="RZU35302.1"/>
    </source>
</evidence>
<dbReference type="PROSITE" id="PS00676">
    <property type="entry name" value="SIGMA54_INTERACT_2"/>
    <property type="match status" value="1"/>
</dbReference>
<dbReference type="InterPro" id="IPR001610">
    <property type="entry name" value="PAC"/>
</dbReference>
<dbReference type="Pfam" id="PF00158">
    <property type="entry name" value="Sigma54_activat"/>
    <property type="match status" value="1"/>
</dbReference>
<evidence type="ECO:0000313" key="12">
    <source>
        <dbReference type="Proteomes" id="UP000292958"/>
    </source>
</evidence>
<accession>A0A4Q7YDB7</accession>
<dbReference type="PROSITE" id="PS00675">
    <property type="entry name" value="SIGMA54_INTERACT_1"/>
    <property type="match status" value="1"/>
</dbReference>
<dbReference type="SMART" id="SM00382">
    <property type="entry name" value="AAA"/>
    <property type="match status" value="1"/>
</dbReference>
<dbReference type="SUPFAM" id="SSF55785">
    <property type="entry name" value="PYP-like sensor domain (PAS domain)"/>
    <property type="match status" value="3"/>
</dbReference>
<dbReference type="SMART" id="SM00065">
    <property type="entry name" value="GAF"/>
    <property type="match status" value="1"/>
</dbReference>
<reference evidence="11 12" key="1">
    <citation type="submission" date="2019-02" db="EMBL/GenBank/DDBJ databases">
        <title>Genomic Encyclopedia of Archaeal and Bacterial Type Strains, Phase II (KMG-II): from individual species to whole genera.</title>
        <authorList>
            <person name="Goeker M."/>
        </authorList>
    </citation>
    <scope>NUCLEOTIDE SEQUENCE [LARGE SCALE GENOMIC DNA]</scope>
    <source>
        <strain evidence="11 12">DSM 18101</strain>
    </source>
</reference>
<keyword evidence="1" id="KW-0547">Nucleotide-binding</keyword>
<dbReference type="InterPro" id="IPR058031">
    <property type="entry name" value="AAA_lid_NorR"/>
</dbReference>
<evidence type="ECO:0000256" key="5">
    <source>
        <dbReference type="ARBA" id="ARBA00023163"/>
    </source>
</evidence>
<evidence type="ECO:0000259" key="9">
    <source>
        <dbReference type="PROSITE" id="PS50112"/>
    </source>
</evidence>
<feature type="coiled-coil region" evidence="6">
    <location>
        <begin position="553"/>
        <end position="587"/>
    </location>
</feature>
<dbReference type="EMBL" id="SHKW01000003">
    <property type="protein sequence ID" value="RZU35302.1"/>
    <property type="molecule type" value="Genomic_DNA"/>
</dbReference>
<feature type="domain" description="PAC" evidence="10">
    <location>
        <begin position="86"/>
        <end position="138"/>
    </location>
</feature>
<dbReference type="Gene3D" id="1.10.10.60">
    <property type="entry name" value="Homeodomain-like"/>
    <property type="match status" value="1"/>
</dbReference>
<dbReference type="AlphaFoldDB" id="A0A4Q7YDB7"/>
<dbReference type="InterPro" id="IPR025662">
    <property type="entry name" value="Sigma_54_int_dom_ATP-bd_1"/>
</dbReference>
<dbReference type="Pfam" id="PF13185">
    <property type="entry name" value="GAF_2"/>
    <property type="match status" value="1"/>
</dbReference>
<dbReference type="Pfam" id="PF08447">
    <property type="entry name" value="PAS_3"/>
    <property type="match status" value="3"/>
</dbReference>
<dbReference type="NCBIfam" id="TIGR00229">
    <property type="entry name" value="sensory_box"/>
    <property type="match status" value="2"/>
</dbReference>
<evidence type="ECO:0000259" key="10">
    <source>
        <dbReference type="PROSITE" id="PS50113"/>
    </source>
</evidence>
<feature type="domain" description="PAS" evidence="9">
    <location>
        <begin position="309"/>
        <end position="379"/>
    </location>
</feature>
<dbReference type="CDD" id="cd00009">
    <property type="entry name" value="AAA"/>
    <property type="match status" value="1"/>
</dbReference>
<dbReference type="InterPro" id="IPR000014">
    <property type="entry name" value="PAS"/>
</dbReference>
<dbReference type="PANTHER" id="PTHR32071">
    <property type="entry name" value="TRANSCRIPTIONAL REGULATORY PROTEIN"/>
    <property type="match status" value="1"/>
</dbReference>
<keyword evidence="6" id="KW-0175">Coiled coil</keyword>
<dbReference type="GO" id="GO:0005524">
    <property type="term" value="F:ATP binding"/>
    <property type="evidence" value="ECO:0007669"/>
    <property type="project" value="UniProtKB-KW"/>
</dbReference>
<dbReference type="PROSITE" id="PS00688">
    <property type="entry name" value="SIGMA54_INTERACT_3"/>
    <property type="match status" value="1"/>
</dbReference>
<dbReference type="FunFam" id="3.30.450.20:FF:000099">
    <property type="entry name" value="Sensory box sensor histidine kinase"/>
    <property type="match status" value="2"/>
</dbReference>
<dbReference type="GO" id="GO:0006355">
    <property type="term" value="P:regulation of DNA-templated transcription"/>
    <property type="evidence" value="ECO:0007669"/>
    <property type="project" value="InterPro"/>
</dbReference>
<evidence type="ECO:0000256" key="6">
    <source>
        <dbReference type="SAM" id="Coils"/>
    </source>
</evidence>
<dbReference type="Gene3D" id="1.10.8.60">
    <property type="match status" value="1"/>
</dbReference>
<dbReference type="Pfam" id="PF25601">
    <property type="entry name" value="AAA_lid_14"/>
    <property type="match status" value="1"/>
</dbReference>
<dbReference type="FunFam" id="3.40.50.300:FF:000006">
    <property type="entry name" value="DNA-binding transcriptional regulator NtrC"/>
    <property type="match status" value="1"/>
</dbReference>
<evidence type="ECO:0000259" key="8">
    <source>
        <dbReference type="PROSITE" id="PS50045"/>
    </source>
</evidence>
<sequence length="911" mass="102160">MAFLRHGFEEPGDIQDIHLVIDTIPTLAWSAGPDGSVDFVNQRWLAYTGLSAKQALGSGYEVAIHPDDLNELVDYWRRVVASGQPGEIEGRWRRSDGVYRWFLFRATPSLDENGRVVKWYGTNTDIEERKKAEQVLAVQNTRLQLLLQLTKRVTSNLELREVLRSISANVRSVMHADAAGVAFFDEVSDKSRIYAVDFPDAKGFVREEIVATPGLAFKRAWVSSKPAIITANDPEELGPEMYGLVVAEGLNSHCMIPLVSRGRTVGVLIVARKLEGSFTREDIDFLSEASGQIAIVIENSLAYGEIFELKEKLAQVVDTIPTLAWSAGPDGSADFFNQRWLDYTGLSAKQALGSGWEVAIHPDDLPRILETFREALNSVKPYEVEGRFRRFDGEFRWFLFRGSPLRDRSGKVAKWYGTNTDLEERKRAEDALRASEASLLEAQRLTRTCSWKHEVLSGKVTVSAEGLAMYGIEPEDDASSVDFYHRRKHPKDRPEVEQAYAAALLGKTDFEADFRIVRPDGTIKNICSIGHPILDERGDVVEFVGASIDVTEHHRARADLEKAFEEIKRLKDQLHDENVVLREQIDEAFMFEEIVGTSSALQGVLSRLMKVAPTDSSVLVIGETGTGKELVARAIHKRSRRSQRAFVSVNCAALTPSLISSELFGHEKGAFTGAMQRRLGRFELANGGTIFLDEIGEVPLDTQVALLRVLQERECERVGGTQPVKIDVRVIAATNRDLEAAIANGTFRSDLYYRLNVFPIQVPPLRERQDDVLMLLEHFVHRFAQKMGKHFKKIDKRTVELFRSYPWPGNIRELQNVVERSVIVSSDGVFCVDAAWLSRDSLRVSSPQQTEPADTDEDASRERHIIEEALAGSRGRVSGPNGAAAKLRVPPSTLEQRIKKLRIRKSHFKLS</sequence>
<dbReference type="GO" id="GO:0003677">
    <property type="term" value="F:DNA binding"/>
    <property type="evidence" value="ECO:0007669"/>
    <property type="project" value="UniProtKB-KW"/>
</dbReference>
<name>A0A4Q7YDB7_9BACT</name>
<dbReference type="InterPro" id="IPR029016">
    <property type="entry name" value="GAF-like_dom_sf"/>
</dbReference>
<keyword evidence="5" id="KW-0804">Transcription</keyword>
<dbReference type="Gene3D" id="2.10.70.100">
    <property type="match status" value="1"/>
</dbReference>
<feature type="domain" description="Sigma-54 factor interaction" evidence="8">
    <location>
        <begin position="594"/>
        <end position="823"/>
    </location>
</feature>
<dbReference type="InterPro" id="IPR003018">
    <property type="entry name" value="GAF"/>
</dbReference>
<evidence type="ECO:0000256" key="2">
    <source>
        <dbReference type="ARBA" id="ARBA00022840"/>
    </source>
</evidence>
<evidence type="ECO:0000256" key="4">
    <source>
        <dbReference type="ARBA" id="ARBA00023125"/>
    </source>
</evidence>
<keyword evidence="3" id="KW-0805">Transcription regulation</keyword>
<dbReference type="Gene3D" id="3.40.50.300">
    <property type="entry name" value="P-loop containing nucleotide triphosphate hydrolases"/>
    <property type="match status" value="1"/>
</dbReference>
<keyword evidence="4" id="KW-0238">DNA-binding</keyword>
<dbReference type="Gene3D" id="3.30.450.20">
    <property type="entry name" value="PAS domain"/>
    <property type="match status" value="3"/>
</dbReference>
<feature type="domain" description="PAS" evidence="9">
    <location>
        <begin position="13"/>
        <end position="83"/>
    </location>
</feature>
<dbReference type="SUPFAM" id="SSF52540">
    <property type="entry name" value="P-loop containing nucleoside triphosphate hydrolases"/>
    <property type="match status" value="1"/>
</dbReference>
<dbReference type="InterPro" id="IPR035965">
    <property type="entry name" value="PAS-like_dom_sf"/>
</dbReference>
<proteinExistence type="predicted"/>
<evidence type="ECO:0000256" key="3">
    <source>
        <dbReference type="ARBA" id="ARBA00023015"/>
    </source>
</evidence>